<keyword evidence="5 9" id="KW-0694">RNA-binding</keyword>
<dbReference type="GO" id="GO:0030620">
    <property type="term" value="F:U2 snRNA binding"/>
    <property type="evidence" value="ECO:0007669"/>
    <property type="project" value="EnsemblFungi"/>
</dbReference>
<dbReference type="SMART" id="SM00651">
    <property type="entry name" value="Sm"/>
    <property type="match status" value="1"/>
</dbReference>
<proteinExistence type="inferred from homology"/>
<dbReference type="FunFam" id="2.30.30.100:FF:000027">
    <property type="entry name" value="U6 snRNA-associated Sm-like protein LSm8"/>
    <property type="match status" value="1"/>
</dbReference>
<dbReference type="InterPro" id="IPR047575">
    <property type="entry name" value="Sm"/>
</dbReference>
<evidence type="ECO:0000313" key="11">
    <source>
        <dbReference type="EMBL" id="ORE21677.1"/>
    </source>
</evidence>
<protein>
    <recommendedName>
        <fullName evidence="9">LSM2-LSM8 complex subunit LSM8</fullName>
    </recommendedName>
</protein>
<keyword evidence="4 9" id="KW-0747">Spliceosome</keyword>
<dbReference type="GO" id="GO:0005682">
    <property type="term" value="C:U5 snRNP"/>
    <property type="evidence" value="ECO:0007669"/>
    <property type="project" value="EnsemblFungi"/>
</dbReference>
<dbReference type="InterPro" id="IPR010920">
    <property type="entry name" value="LSM_dom_sf"/>
</dbReference>
<dbReference type="Pfam" id="PF01423">
    <property type="entry name" value="LSM"/>
    <property type="match status" value="1"/>
</dbReference>
<dbReference type="PANTHER" id="PTHR15588">
    <property type="entry name" value="LSM1"/>
    <property type="match status" value="1"/>
</dbReference>
<evidence type="ECO:0000256" key="2">
    <source>
        <dbReference type="ARBA" id="ARBA00006850"/>
    </source>
</evidence>
<dbReference type="CDD" id="cd01727">
    <property type="entry name" value="LSm8"/>
    <property type="match status" value="1"/>
</dbReference>
<comment type="subunit">
    <text evidence="9">LSm subunits form a heteromer with a doughnut shape.</text>
</comment>
<comment type="function">
    <text evidence="9">Plays role in pre-mRNA splicing as component of the U4/U6-U5 tri-snRNP complex that is involved in spliceosome assembly, and as component of the precatalytic spliceosome (spliceosome B complex). The heptameric LSM2-8 complex binds specifically to the 3'-terminal U-tract of U6 snRNA.</text>
</comment>
<evidence type="ECO:0000259" key="10">
    <source>
        <dbReference type="PROSITE" id="PS52002"/>
    </source>
</evidence>
<comment type="similarity">
    <text evidence="2 9">Belongs to the snRNP Sm proteins family.</text>
</comment>
<organism evidence="11 12">
    <name type="scientific">Rhizopus microsporus</name>
    <dbReference type="NCBI Taxonomy" id="58291"/>
    <lineage>
        <taxon>Eukaryota</taxon>
        <taxon>Fungi</taxon>
        <taxon>Fungi incertae sedis</taxon>
        <taxon>Mucoromycota</taxon>
        <taxon>Mucoromycotina</taxon>
        <taxon>Mucoromycetes</taxon>
        <taxon>Mucorales</taxon>
        <taxon>Mucorineae</taxon>
        <taxon>Rhizopodaceae</taxon>
        <taxon>Rhizopus</taxon>
    </lineage>
</organism>
<keyword evidence="8 9" id="KW-0687">Ribonucleoprotein</keyword>
<gene>
    <name evidence="9" type="primary">LSM8</name>
    <name evidence="11" type="ORF">BCV71DRAFT_194172</name>
</gene>
<dbReference type="GO" id="GO:0000398">
    <property type="term" value="P:mRNA splicing, via spliceosome"/>
    <property type="evidence" value="ECO:0007669"/>
    <property type="project" value="UniProtKB-UniRule"/>
</dbReference>
<name>A0A0A1PCP3_RHIZD</name>
<reference evidence="11 12" key="1">
    <citation type="journal article" date="2016" name="Proc. Natl. Acad. Sci. U.S.A.">
        <title>Lipid metabolic changes in an early divergent fungus govern the establishment of a mutualistic symbiosis with endobacteria.</title>
        <authorList>
            <person name="Lastovetsky O.A."/>
            <person name="Gaspar M.L."/>
            <person name="Mondo S.J."/>
            <person name="LaButti K.M."/>
            <person name="Sandor L."/>
            <person name="Grigoriev I.V."/>
            <person name="Henry S.A."/>
            <person name="Pawlowska T.E."/>
        </authorList>
    </citation>
    <scope>NUCLEOTIDE SEQUENCE [LARGE SCALE GENOMIC DNA]</scope>
    <source>
        <strain evidence="11 12">ATCC 11559</strain>
    </source>
</reference>
<evidence type="ECO:0000313" key="12">
    <source>
        <dbReference type="Proteomes" id="UP000242381"/>
    </source>
</evidence>
<keyword evidence="7 9" id="KW-0539">Nucleus</keyword>
<sequence length="94" mass="10467">MSLLQSYVNHKVHVITVDGRVMVGTLRGTDQTANVILEKCEERVYSHEGTEIVPLGLYLIRGDNVCTIGDLDSEQEEAIDITQIKADPLMPTRL</sequence>
<dbReference type="OMA" id="AACDQTT"/>
<evidence type="ECO:0000256" key="9">
    <source>
        <dbReference type="RuleBase" id="RU365048"/>
    </source>
</evidence>
<comment type="subcellular location">
    <subcellularLocation>
        <location evidence="1 9">Nucleus</location>
    </subcellularLocation>
</comment>
<dbReference type="VEuPathDB" id="FungiDB:BCV72DRAFT_199815"/>
<evidence type="ECO:0000256" key="6">
    <source>
        <dbReference type="ARBA" id="ARBA00023187"/>
    </source>
</evidence>
<dbReference type="GO" id="GO:0071011">
    <property type="term" value="C:precatalytic spliceosome"/>
    <property type="evidence" value="ECO:0007669"/>
    <property type="project" value="TreeGrafter"/>
</dbReference>
<dbReference type="EMBL" id="KV921275">
    <property type="protein sequence ID" value="ORE21677.1"/>
    <property type="molecule type" value="Genomic_DNA"/>
</dbReference>
<dbReference type="AlphaFoldDB" id="A0A0A1PCP3"/>
<dbReference type="PROSITE" id="PS52002">
    <property type="entry name" value="SM"/>
    <property type="match status" value="1"/>
</dbReference>
<dbReference type="SUPFAM" id="SSF50182">
    <property type="entry name" value="Sm-like ribonucleoproteins"/>
    <property type="match status" value="1"/>
</dbReference>
<dbReference type="Proteomes" id="UP000242381">
    <property type="component" value="Unassembled WGS sequence"/>
</dbReference>
<dbReference type="Gene3D" id="2.30.30.100">
    <property type="match status" value="1"/>
</dbReference>
<evidence type="ECO:0000256" key="3">
    <source>
        <dbReference type="ARBA" id="ARBA00022664"/>
    </source>
</evidence>
<dbReference type="GO" id="GO:0046540">
    <property type="term" value="C:U4/U6 x U5 tri-snRNP complex"/>
    <property type="evidence" value="ECO:0007669"/>
    <property type="project" value="UniProtKB-UniRule"/>
</dbReference>
<dbReference type="PANTHER" id="PTHR15588:SF9">
    <property type="entry name" value="U6 SNRNA-ASSOCIATED SM-LIKE PROTEIN LSM8"/>
    <property type="match status" value="1"/>
</dbReference>
<dbReference type="GO" id="GO:0005688">
    <property type="term" value="C:U6 snRNP"/>
    <property type="evidence" value="ECO:0007669"/>
    <property type="project" value="UniProtKB-UniRule"/>
</dbReference>
<evidence type="ECO:0000256" key="1">
    <source>
        <dbReference type="ARBA" id="ARBA00004123"/>
    </source>
</evidence>
<dbReference type="InterPro" id="IPR034103">
    <property type="entry name" value="Lsm8"/>
</dbReference>
<evidence type="ECO:0000256" key="5">
    <source>
        <dbReference type="ARBA" id="ARBA00022884"/>
    </source>
</evidence>
<feature type="domain" description="Sm" evidence="10">
    <location>
        <begin position="1"/>
        <end position="74"/>
    </location>
</feature>
<evidence type="ECO:0000256" key="8">
    <source>
        <dbReference type="ARBA" id="ARBA00023274"/>
    </source>
</evidence>
<keyword evidence="6 9" id="KW-0508">mRNA splicing</keyword>
<dbReference type="InterPro" id="IPR001163">
    <property type="entry name" value="Sm_dom_euk/arc"/>
</dbReference>
<accession>A0A0A1PCP3</accession>
<evidence type="ECO:0000256" key="7">
    <source>
        <dbReference type="ARBA" id="ARBA00023242"/>
    </source>
</evidence>
<dbReference type="GO" id="GO:0003729">
    <property type="term" value="F:mRNA binding"/>
    <property type="evidence" value="ECO:0007669"/>
    <property type="project" value="TreeGrafter"/>
</dbReference>
<keyword evidence="3 9" id="KW-0507">mRNA processing</keyword>
<evidence type="ECO:0000256" key="4">
    <source>
        <dbReference type="ARBA" id="ARBA00022728"/>
    </source>
</evidence>
<dbReference type="InterPro" id="IPR044642">
    <property type="entry name" value="PTHR15588"/>
</dbReference>